<dbReference type="SUPFAM" id="SSF144232">
    <property type="entry name" value="HIT/MYND zinc finger-like"/>
    <property type="match status" value="1"/>
</dbReference>
<dbReference type="PROSITE" id="PS50865">
    <property type="entry name" value="ZF_MYND_2"/>
    <property type="match status" value="1"/>
</dbReference>
<evidence type="ECO:0000256" key="4">
    <source>
        <dbReference type="ARBA" id="ARBA00022833"/>
    </source>
</evidence>
<dbReference type="PROSITE" id="PS01360">
    <property type="entry name" value="ZF_MYND_1"/>
    <property type="match status" value="1"/>
</dbReference>
<feature type="repeat" description="ANK" evidence="6">
    <location>
        <begin position="128"/>
        <end position="161"/>
    </location>
</feature>
<organism evidence="9 10">
    <name type="scientific">Serendipita vermifera MAFF 305830</name>
    <dbReference type="NCBI Taxonomy" id="933852"/>
    <lineage>
        <taxon>Eukaryota</taxon>
        <taxon>Fungi</taxon>
        <taxon>Dikarya</taxon>
        <taxon>Basidiomycota</taxon>
        <taxon>Agaricomycotina</taxon>
        <taxon>Agaricomycetes</taxon>
        <taxon>Sebacinales</taxon>
        <taxon>Serendipitaceae</taxon>
        <taxon>Serendipita</taxon>
    </lineage>
</organism>
<dbReference type="InterPro" id="IPR002893">
    <property type="entry name" value="Znf_MYND"/>
</dbReference>
<dbReference type="PROSITE" id="PS50088">
    <property type="entry name" value="ANK_REPEAT"/>
    <property type="match status" value="2"/>
</dbReference>
<keyword evidence="5 6" id="KW-0040">ANK repeat</keyword>
<feature type="domain" description="MYND-type" evidence="8">
    <location>
        <begin position="234"/>
        <end position="272"/>
    </location>
</feature>
<keyword evidence="2" id="KW-0677">Repeat</keyword>
<protein>
    <recommendedName>
        <fullName evidence="8">MYND-type domain-containing protein</fullName>
    </recommendedName>
</protein>
<dbReference type="InterPro" id="IPR002110">
    <property type="entry name" value="Ankyrin_rpt"/>
</dbReference>
<evidence type="ECO:0000313" key="10">
    <source>
        <dbReference type="Proteomes" id="UP000054097"/>
    </source>
</evidence>
<accession>A0A0C3AFV4</accession>
<evidence type="ECO:0000313" key="9">
    <source>
        <dbReference type="EMBL" id="KIM23535.1"/>
    </source>
</evidence>
<dbReference type="SUPFAM" id="SSF48403">
    <property type="entry name" value="Ankyrin repeat"/>
    <property type="match status" value="1"/>
</dbReference>
<dbReference type="Gene3D" id="1.25.40.20">
    <property type="entry name" value="Ankyrin repeat-containing domain"/>
    <property type="match status" value="1"/>
</dbReference>
<dbReference type="HOGENOM" id="CLU_053726_0_0_1"/>
<dbReference type="PANTHER" id="PTHR24171:SF8">
    <property type="entry name" value="BRCA1-ASSOCIATED RING DOMAIN PROTEIN 1"/>
    <property type="match status" value="1"/>
</dbReference>
<dbReference type="Proteomes" id="UP000054097">
    <property type="component" value="Unassembled WGS sequence"/>
</dbReference>
<dbReference type="InterPro" id="IPR036770">
    <property type="entry name" value="Ankyrin_rpt-contain_sf"/>
</dbReference>
<dbReference type="Gene3D" id="6.10.140.2220">
    <property type="match status" value="1"/>
</dbReference>
<dbReference type="Pfam" id="PF01753">
    <property type="entry name" value="zf-MYND"/>
    <property type="match status" value="1"/>
</dbReference>
<sequence>MHFSPGSQPFIVPDEMAQLLASPELLKREKALRLRKIYQDNADNFNPLRDLSNFGRYCFLGQYDKLVKEYNETKPNLRATETSYKWGYISLASNGSRCIRTLSQFSPFIPTLLFLIGSGAPVDLPDIAGLTALHHVAMNNRVGEVLQILLAAGANPNIRDIYGTSPLHGAVQYDQIEAVEMCMKHGGDIHLLDNDGYSPFAIVRYASPTMHATIHKYLRLYAGVVVPMEERGKCAACGKMGCKSQCSRCRVVRYCSPECQVSHWKNGHKTTCVPFNSVETTVVCRPSFGTHQGEHFPTSAFHNHVMADDIGDGERERRRDEKYMAAYGLREEQNAKPAPKAPRSLKFVPFRHVMLGKSMIVKLQLPVGPYIRDKPATKVEGQIREILVYNRNRDFVCTIIDDLQPEVYTRLETVIKDKGSLGGLKGYFAAELESQDRLKVKIGDILADQPW</sequence>
<dbReference type="AlphaFoldDB" id="A0A0C3AFV4"/>
<evidence type="ECO:0000256" key="7">
    <source>
        <dbReference type="PROSITE-ProRule" id="PRU00134"/>
    </source>
</evidence>
<dbReference type="STRING" id="933852.A0A0C3AFV4"/>
<reference evidence="9 10" key="1">
    <citation type="submission" date="2014-04" db="EMBL/GenBank/DDBJ databases">
        <authorList>
            <consortium name="DOE Joint Genome Institute"/>
            <person name="Kuo A."/>
            <person name="Zuccaro A."/>
            <person name="Kohler A."/>
            <person name="Nagy L.G."/>
            <person name="Floudas D."/>
            <person name="Copeland A."/>
            <person name="Barry K.W."/>
            <person name="Cichocki N."/>
            <person name="Veneault-Fourrey C."/>
            <person name="LaButti K."/>
            <person name="Lindquist E.A."/>
            <person name="Lipzen A."/>
            <person name="Lundell T."/>
            <person name="Morin E."/>
            <person name="Murat C."/>
            <person name="Sun H."/>
            <person name="Tunlid A."/>
            <person name="Henrissat B."/>
            <person name="Grigoriev I.V."/>
            <person name="Hibbett D.S."/>
            <person name="Martin F."/>
            <person name="Nordberg H.P."/>
            <person name="Cantor M.N."/>
            <person name="Hua S.X."/>
        </authorList>
    </citation>
    <scope>NUCLEOTIDE SEQUENCE [LARGE SCALE GENOMIC DNA]</scope>
    <source>
        <strain evidence="9 10">MAFF 305830</strain>
    </source>
</reference>
<keyword evidence="1" id="KW-0479">Metal-binding</keyword>
<dbReference type="PROSITE" id="PS50297">
    <property type="entry name" value="ANK_REP_REGION"/>
    <property type="match status" value="2"/>
</dbReference>
<dbReference type="GO" id="GO:0004842">
    <property type="term" value="F:ubiquitin-protein transferase activity"/>
    <property type="evidence" value="ECO:0007669"/>
    <property type="project" value="TreeGrafter"/>
</dbReference>
<dbReference type="SMART" id="SM00248">
    <property type="entry name" value="ANK"/>
    <property type="match status" value="2"/>
</dbReference>
<dbReference type="OrthoDB" id="194358at2759"/>
<name>A0A0C3AFV4_SERVB</name>
<dbReference type="GO" id="GO:0085020">
    <property type="term" value="P:protein K6-linked ubiquitination"/>
    <property type="evidence" value="ECO:0007669"/>
    <property type="project" value="TreeGrafter"/>
</dbReference>
<evidence type="ECO:0000259" key="8">
    <source>
        <dbReference type="PROSITE" id="PS50865"/>
    </source>
</evidence>
<dbReference type="EMBL" id="KN824335">
    <property type="protein sequence ID" value="KIM23535.1"/>
    <property type="molecule type" value="Genomic_DNA"/>
</dbReference>
<dbReference type="Pfam" id="PF12796">
    <property type="entry name" value="Ank_2"/>
    <property type="match status" value="1"/>
</dbReference>
<gene>
    <name evidence="9" type="ORF">M408DRAFT_252994</name>
</gene>
<proteinExistence type="predicted"/>
<keyword evidence="10" id="KW-1185">Reference proteome</keyword>
<feature type="repeat" description="ANK" evidence="6">
    <location>
        <begin position="162"/>
        <end position="194"/>
    </location>
</feature>
<keyword evidence="3 7" id="KW-0863">Zinc-finger</keyword>
<evidence type="ECO:0000256" key="2">
    <source>
        <dbReference type="ARBA" id="ARBA00022737"/>
    </source>
</evidence>
<reference evidence="10" key="2">
    <citation type="submission" date="2015-01" db="EMBL/GenBank/DDBJ databases">
        <title>Evolutionary Origins and Diversification of the Mycorrhizal Mutualists.</title>
        <authorList>
            <consortium name="DOE Joint Genome Institute"/>
            <consortium name="Mycorrhizal Genomics Consortium"/>
            <person name="Kohler A."/>
            <person name="Kuo A."/>
            <person name="Nagy L.G."/>
            <person name="Floudas D."/>
            <person name="Copeland A."/>
            <person name="Barry K.W."/>
            <person name="Cichocki N."/>
            <person name="Veneault-Fourrey C."/>
            <person name="LaButti K."/>
            <person name="Lindquist E.A."/>
            <person name="Lipzen A."/>
            <person name="Lundell T."/>
            <person name="Morin E."/>
            <person name="Murat C."/>
            <person name="Riley R."/>
            <person name="Ohm R."/>
            <person name="Sun H."/>
            <person name="Tunlid A."/>
            <person name="Henrissat B."/>
            <person name="Grigoriev I.V."/>
            <person name="Hibbett D.S."/>
            <person name="Martin F."/>
        </authorList>
    </citation>
    <scope>NUCLEOTIDE SEQUENCE [LARGE SCALE GENOMIC DNA]</scope>
    <source>
        <strain evidence="10">MAFF 305830</strain>
    </source>
</reference>
<dbReference type="GO" id="GO:0008270">
    <property type="term" value="F:zinc ion binding"/>
    <property type="evidence" value="ECO:0007669"/>
    <property type="project" value="UniProtKB-KW"/>
</dbReference>
<dbReference type="PANTHER" id="PTHR24171">
    <property type="entry name" value="ANKYRIN REPEAT DOMAIN-CONTAINING PROTEIN 39-RELATED"/>
    <property type="match status" value="1"/>
</dbReference>
<evidence type="ECO:0000256" key="3">
    <source>
        <dbReference type="ARBA" id="ARBA00022771"/>
    </source>
</evidence>
<keyword evidence="4" id="KW-0862">Zinc</keyword>
<evidence type="ECO:0000256" key="5">
    <source>
        <dbReference type="ARBA" id="ARBA00023043"/>
    </source>
</evidence>
<evidence type="ECO:0000256" key="1">
    <source>
        <dbReference type="ARBA" id="ARBA00022723"/>
    </source>
</evidence>
<evidence type="ECO:0000256" key="6">
    <source>
        <dbReference type="PROSITE-ProRule" id="PRU00023"/>
    </source>
</evidence>